<evidence type="ECO:0000313" key="2">
    <source>
        <dbReference type="Proteomes" id="UP000073923"/>
    </source>
</evidence>
<gene>
    <name evidence="1" type="ORF">NS355_01730</name>
</gene>
<sequence>MNRLQRPVFFNDDAAVVALSKNEMVGSYPLLRDNLAAVRAGYKQYASVNGDVSQIENVPISPQLATLLKGHYTNPSADIAFIDKIRADGEHKTCPMCGSSRCGTLDHVMPKAGYPCFSIFGMNLVPACKCNLLRTNRLTNPAFPGARLLHPYYDDILSERLLTAHFRDLGPVPKVGLRSVLDAAHPFRNAVDFHLTNVVRRSGAAEWIRGEWAKMVLKPGLLIRPLKKNPATRAGLVDLLEEERQDVDESTGSKNSWMSIMLSGLLADDVVDWLFAALTAPGRPPNGPLV</sequence>
<comment type="caution">
    <text evidence="1">The sequence shown here is derived from an EMBL/GenBank/DDBJ whole genome shotgun (WGS) entry which is preliminary data.</text>
</comment>
<dbReference type="EMBL" id="LDTF01000007">
    <property type="protein sequence ID" value="KTW00943.1"/>
    <property type="molecule type" value="Genomic_DNA"/>
</dbReference>
<dbReference type="Proteomes" id="UP000073923">
    <property type="component" value="Unassembled WGS sequence"/>
</dbReference>
<name>A0A147IYR8_9SPHN</name>
<dbReference type="RefSeq" id="WP_058744077.1">
    <property type="nucleotide sequence ID" value="NZ_LDTF01000007.1"/>
</dbReference>
<protein>
    <submittedName>
        <fullName evidence="1">Uncharacterized protein</fullName>
    </submittedName>
</protein>
<reference evidence="1 2" key="1">
    <citation type="journal article" date="2016" name="Front. Microbiol.">
        <title>Genomic Resource of Rice Seed Associated Bacteria.</title>
        <authorList>
            <person name="Midha S."/>
            <person name="Bansal K."/>
            <person name="Sharma S."/>
            <person name="Kumar N."/>
            <person name="Patil P.P."/>
            <person name="Chaudhry V."/>
            <person name="Patil P.B."/>
        </authorList>
    </citation>
    <scope>NUCLEOTIDE SEQUENCE [LARGE SCALE GENOMIC DNA]</scope>
    <source>
        <strain evidence="1 2">NS355</strain>
    </source>
</reference>
<proteinExistence type="predicted"/>
<dbReference type="OrthoDB" id="9816185at2"/>
<accession>A0A147IYR8</accession>
<evidence type="ECO:0000313" key="1">
    <source>
        <dbReference type="EMBL" id="KTW00943.1"/>
    </source>
</evidence>
<dbReference type="PATRIC" id="fig|172044.3.peg.2604"/>
<dbReference type="AlphaFoldDB" id="A0A147IYR8"/>
<organism evidence="1 2">
    <name type="scientific">Sphingomonas yabuuchiae</name>
    <dbReference type="NCBI Taxonomy" id="172044"/>
    <lineage>
        <taxon>Bacteria</taxon>
        <taxon>Pseudomonadati</taxon>
        <taxon>Pseudomonadota</taxon>
        <taxon>Alphaproteobacteria</taxon>
        <taxon>Sphingomonadales</taxon>
        <taxon>Sphingomonadaceae</taxon>
        <taxon>Sphingomonas</taxon>
    </lineage>
</organism>